<comment type="similarity">
    <text evidence="2">Belongs to the poly(A) polymerase family.</text>
</comment>
<dbReference type="SUPFAM" id="SSF81301">
    <property type="entry name" value="Nucleotidyltransferase"/>
    <property type="match status" value="1"/>
</dbReference>
<dbReference type="PANTHER" id="PTHR10682:SF10">
    <property type="entry name" value="POLYNUCLEOTIDE ADENYLYLTRANSFERASE"/>
    <property type="match status" value="1"/>
</dbReference>
<dbReference type="Gene3D" id="1.10.1410.10">
    <property type="match status" value="1"/>
</dbReference>
<evidence type="ECO:0000256" key="8">
    <source>
        <dbReference type="ARBA" id="ARBA00023242"/>
    </source>
</evidence>
<comment type="caution">
    <text evidence="12">The sequence shown here is derived from an EMBL/GenBank/DDBJ whole genome shotgun (WGS) entry which is preliminary data.</text>
</comment>
<evidence type="ECO:0000256" key="9">
    <source>
        <dbReference type="ARBA" id="ARBA00048830"/>
    </source>
</evidence>
<evidence type="ECO:0000256" key="1">
    <source>
        <dbReference type="ARBA" id="ARBA00004123"/>
    </source>
</evidence>
<organism evidence="12 13">
    <name type="scientific">Meloidogyne graminicola</name>
    <dbReference type="NCBI Taxonomy" id="189291"/>
    <lineage>
        <taxon>Eukaryota</taxon>
        <taxon>Metazoa</taxon>
        <taxon>Ecdysozoa</taxon>
        <taxon>Nematoda</taxon>
        <taxon>Chromadorea</taxon>
        <taxon>Rhabditida</taxon>
        <taxon>Tylenchina</taxon>
        <taxon>Tylenchomorpha</taxon>
        <taxon>Tylenchoidea</taxon>
        <taxon>Meloidogynidae</taxon>
        <taxon>Meloidogyninae</taxon>
        <taxon>Meloidogyne</taxon>
    </lineage>
</organism>
<dbReference type="InterPro" id="IPR002934">
    <property type="entry name" value="Polymerase_NTP_transf_dom"/>
</dbReference>
<evidence type="ECO:0000259" key="10">
    <source>
        <dbReference type="Pfam" id="PF01909"/>
    </source>
</evidence>
<name>A0A8S9ZFY4_9BILA</name>
<dbReference type="InterPro" id="IPR043519">
    <property type="entry name" value="NT_sf"/>
</dbReference>
<dbReference type="OrthoDB" id="6282454at2759"/>
<dbReference type="Gene3D" id="3.30.460.10">
    <property type="entry name" value="Beta Polymerase, domain 2"/>
    <property type="match status" value="1"/>
</dbReference>
<dbReference type="InterPro" id="IPR007012">
    <property type="entry name" value="PolA_pol_cen_dom"/>
</dbReference>
<evidence type="ECO:0000256" key="3">
    <source>
        <dbReference type="ARBA" id="ARBA00012388"/>
    </source>
</evidence>
<sequence length="646" mass="75716">KLFGFLKEIIYVLKGIIDGRHLKENKKEIILQIKKQLHLKNLCLILNLEEWKNIEENRKNKILKILFYEENEEKIKIIENLNIWERFKKQRDLGSINIRNTQSSLEEYGPITYLNPEYFQEINFEIKDPISSKLLQIIDGHSRDQEIAEKALRILKTQYSRWAQTNKFNKSKLIINGSVLLGINTINSDIDAIIVLDENEEINNKKDEINNCKFLLENLLKNKTTKCEKGKEEEKNKGIFDNSLFISLICTKKEIKKDEEKIKINIKDKRYEQVFGNEKVNCLIENRENCYDQSLFCFLCRERRVTDLKRITEAWINLIEFKIFGIDIDIAFVSLPDWPNNNNFEENSQEWLNYILSSQKNNALTKLQPISGYSSNKYLINLFDNNKNEKNYNKMPIVFCNALIAIKVWAKNNSIYGNINGFFNGAALTLLLAKVYILYPNSSTIGLIERFFLTFLTWNWPNPVRLKNAEKSQDVFSWTPQNELYARYKMLREIYIAGLKQGAISKAWERWIKGIKFTEKYEHFIVAVCATKIGNEHFCGYASTKLKLHLIWTIEEKNEFNQIEYCHISNLSKEGICNGETAKLLGNDSYCESKLIGMYLTGELNKSELEERFNNLSENIIKGYRLPRFIENKSGIAFKLIEKLGI</sequence>
<keyword evidence="4" id="KW-0507">mRNA processing</keyword>
<dbReference type="GO" id="GO:0005634">
    <property type="term" value="C:nucleus"/>
    <property type="evidence" value="ECO:0007669"/>
    <property type="project" value="UniProtKB-SubCell"/>
</dbReference>
<feature type="domain" description="Polymerase nucleotidyl transferase" evidence="10">
    <location>
        <begin position="168"/>
        <end position="218"/>
    </location>
</feature>
<keyword evidence="13" id="KW-1185">Reference proteome</keyword>
<keyword evidence="6" id="KW-0547">Nucleotide-binding</keyword>
<dbReference type="PANTHER" id="PTHR10682">
    <property type="entry name" value="POLY A POLYMERASE"/>
    <property type="match status" value="1"/>
</dbReference>
<dbReference type="GO" id="GO:0006397">
    <property type="term" value="P:mRNA processing"/>
    <property type="evidence" value="ECO:0007669"/>
    <property type="project" value="UniProtKB-KW"/>
</dbReference>
<reference evidence="12" key="1">
    <citation type="journal article" date="2020" name="Ecol. Evol.">
        <title>Genome structure and content of the rice root-knot nematode (Meloidogyne graminicola).</title>
        <authorList>
            <person name="Phan N.T."/>
            <person name="Danchin E.G.J."/>
            <person name="Klopp C."/>
            <person name="Perfus-Barbeoch L."/>
            <person name="Kozlowski D.K."/>
            <person name="Koutsovoulos G.D."/>
            <person name="Lopez-Roques C."/>
            <person name="Bouchez O."/>
            <person name="Zahm M."/>
            <person name="Besnard G."/>
            <person name="Bellafiore S."/>
        </authorList>
    </citation>
    <scope>NUCLEOTIDE SEQUENCE</scope>
    <source>
        <strain evidence="12">VN-18</strain>
    </source>
</reference>
<accession>A0A8S9ZFY4</accession>
<evidence type="ECO:0000259" key="11">
    <source>
        <dbReference type="Pfam" id="PF04928"/>
    </source>
</evidence>
<dbReference type="SUPFAM" id="SSF81631">
    <property type="entry name" value="PAP/OAS1 substrate-binding domain"/>
    <property type="match status" value="1"/>
</dbReference>
<dbReference type="GO" id="GO:1990817">
    <property type="term" value="F:poly(A) RNA polymerase activity"/>
    <property type="evidence" value="ECO:0007669"/>
    <property type="project" value="UniProtKB-EC"/>
</dbReference>
<gene>
    <name evidence="12" type="ORF">Mgra_00008353</name>
</gene>
<dbReference type="EC" id="2.7.7.19" evidence="3"/>
<evidence type="ECO:0000256" key="6">
    <source>
        <dbReference type="ARBA" id="ARBA00022741"/>
    </source>
</evidence>
<evidence type="ECO:0000313" key="13">
    <source>
        <dbReference type="Proteomes" id="UP000605970"/>
    </source>
</evidence>
<dbReference type="Pfam" id="PF01909">
    <property type="entry name" value="NTP_transf_2"/>
    <property type="match status" value="1"/>
</dbReference>
<evidence type="ECO:0000256" key="5">
    <source>
        <dbReference type="ARBA" id="ARBA00022679"/>
    </source>
</evidence>
<dbReference type="Pfam" id="PF04928">
    <property type="entry name" value="PAP_central"/>
    <property type="match status" value="1"/>
</dbReference>
<evidence type="ECO:0000256" key="4">
    <source>
        <dbReference type="ARBA" id="ARBA00022664"/>
    </source>
</evidence>
<comment type="catalytic activity">
    <reaction evidence="9">
        <text>RNA(n) + ATP = RNA(n)-3'-adenine ribonucleotide + diphosphate</text>
        <dbReference type="Rhea" id="RHEA:11332"/>
        <dbReference type="Rhea" id="RHEA-COMP:14527"/>
        <dbReference type="Rhea" id="RHEA-COMP:17347"/>
        <dbReference type="ChEBI" id="CHEBI:30616"/>
        <dbReference type="ChEBI" id="CHEBI:33019"/>
        <dbReference type="ChEBI" id="CHEBI:140395"/>
        <dbReference type="ChEBI" id="CHEBI:173115"/>
        <dbReference type="EC" id="2.7.7.19"/>
    </reaction>
</comment>
<evidence type="ECO:0000256" key="7">
    <source>
        <dbReference type="ARBA" id="ARBA00022840"/>
    </source>
</evidence>
<proteinExistence type="inferred from homology"/>
<dbReference type="GO" id="GO:0005524">
    <property type="term" value="F:ATP binding"/>
    <property type="evidence" value="ECO:0007669"/>
    <property type="project" value="UniProtKB-KW"/>
</dbReference>
<feature type="non-terminal residue" evidence="12">
    <location>
        <position position="1"/>
    </location>
</feature>
<keyword evidence="7" id="KW-0067">ATP-binding</keyword>
<keyword evidence="5" id="KW-0808">Transferase</keyword>
<evidence type="ECO:0000313" key="12">
    <source>
        <dbReference type="EMBL" id="KAF7632234.1"/>
    </source>
</evidence>
<protein>
    <recommendedName>
        <fullName evidence="3">polynucleotide adenylyltransferase</fullName>
        <ecNumber evidence="3">2.7.7.19</ecNumber>
    </recommendedName>
</protein>
<feature type="domain" description="Poly(A) polymerase central" evidence="11">
    <location>
        <begin position="398"/>
        <end position="492"/>
    </location>
</feature>
<dbReference type="EMBL" id="JABEBT010000108">
    <property type="protein sequence ID" value="KAF7632234.1"/>
    <property type="molecule type" value="Genomic_DNA"/>
</dbReference>
<keyword evidence="8" id="KW-0539">Nucleus</keyword>
<dbReference type="AlphaFoldDB" id="A0A8S9ZFY4"/>
<comment type="subcellular location">
    <subcellularLocation>
        <location evidence="1">Nucleus</location>
    </subcellularLocation>
</comment>
<feature type="non-terminal residue" evidence="12">
    <location>
        <position position="646"/>
    </location>
</feature>
<evidence type="ECO:0000256" key="2">
    <source>
        <dbReference type="ARBA" id="ARBA00010912"/>
    </source>
</evidence>
<dbReference type="Proteomes" id="UP000605970">
    <property type="component" value="Unassembled WGS sequence"/>
</dbReference>